<name>A0AA38HIM6_9CUCU</name>
<evidence type="ECO:0000313" key="17">
    <source>
        <dbReference type="Proteomes" id="UP001168821"/>
    </source>
</evidence>
<dbReference type="PANTHER" id="PTHR10925:SF5">
    <property type="entry name" value="RNA CYTIDINE ACETYLTRANSFERASE"/>
    <property type="match status" value="1"/>
</dbReference>
<keyword evidence="6 11" id="KW-0067">ATP-binding</keyword>
<dbReference type="HAMAP" id="MF_03211">
    <property type="entry name" value="RNA_acetyltr_Nat10"/>
    <property type="match status" value="1"/>
</dbReference>
<feature type="domain" description="Possible tRNA binding" evidence="15">
    <location>
        <begin position="863"/>
        <end position="963"/>
    </location>
</feature>
<feature type="binding site" evidence="11">
    <location>
        <begin position="637"/>
        <end position="643"/>
    </location>
    <ligand>
        <name>acetyl-CoA</name>
        <dbReference type="ChEBI" id="CHEBI:57288"/>
    </ligand>
</feature>
<feature type="binding site" evidence="11">
    <location>
        <position position="724"/>
    </location>
    <ligand>
        <name>acetyl-CoA</name>
        <dbReference type="ChEBI" id="CHEBI:57288"/>
    </ligand>
</feature>
<evidence type="ECO:0000256" key="5">
    <source>
        <dbReference type="ARBA" id="ARBA00022741"/>
    </source>
</evidence>
<evidence type="ECO:0000313" key="16">
    <source>
        <dbReference type="EMBL" id="KAJ3615694.1"/>
    </source>
</evidence>
<dbReference type="PANTHER" id="PTHR10925">
    <property type="entry name" value="N-ACETYLTRANSFERASE 10"/>
    <property type="match status" value="1"/>
</dbReference>
<dbReference type="InterPro" id="IPR007807">
    <property type="entry name" value="TcmA/NAT10_helicase"/>
</dbReference>
<evidence type="ECO:0000256" key="1">
    <source>
        <dbReference type="ARBA" id="ARBA00004604"/>
    </source>
</evidence>
<comment type="catalytic activity">
    <reaction evidence="9 11">
        <text>a cytidine in 18S rRNA + acetyl-CoA + ATP + H2O = an N(4)-acetylcytidine in 18S rRNA + ADP + phosphate + CoA + H(+)</text>
        <dbReference type="Rhea" id="RHEA:51424"/>
        <dbReference type="Rhea" id="RHEA-COMP:13575"/>
        <dbReference type="Rhea" id="RHEA-COMP:13576"/>
        <dbReference type="ChEBI" id="CHEBI:15377"/>
        <dbReference type="ChEBI" id="CHEBI:15378"/>
        <dbReference type="ChEBI" id="CHEBI:30616"/>
        <dbReference type="ChEBI" id="CHEBI:43474"/>
        <dbReference type="ChEBI" id="CHEBI:57287"/>
        <dbReference type="ChEBI" id="CHEBI:57288"/>
        <dbReference type="ChEBI" id="CHEBI:74900"/>
        <dbReference type="ChEBI" id="CHEBI:82748"/>
        <dbReference type="ChEBI" id="CHEBI:456216"/>
    </reaction>
</comment>
<dbReference type="Gene3D" id="3.40.630.30">
    <property type="match status" value="1"/>
</dbReference>
<feature type="domain" description="N-acetyltransferase" evidence="14">
    <location>
        <begin position="529"/>
        <end position="751"/>
    </location>
</feature>
<dbReference type="InterPro" id="IPR013562">
    <property type="entry name" value="TmcA/NAT10_N"/>
</dbReference>
<dbReference type="InterPro" id="IPR027992">
    <property type="entry name" value="tRNA_bind_dom"/>
</dbReference>
<dbReference type="GO" id="GO:0005730">
    <property type="term" value="C:nucleolus"/>
    <property type="evidence" value="ECO:0007669"/>
    <property type="project" value="UniProtKB-SubCell"/>
</dbReference>
<feature type="binding site" evidence="11">
    <location>
        <begin position="285"/>
        <end position="294"/>
    </location>
    <ligand>
        <name>ATP</name>
        <dbReference type="ChEBI" id="CHEBI:30616"/>
    </ligand>
</feature>
<comment type="similarity">
    <text evidence="11">Belongs to the RNA cytidine acetyltransferase family. NAT10 subfamily.</text>
</comment>
<keyword evidence="4 11" id="KW-0819">tRNA processing</keyword>
<evidence type="ECO:0000256" key="4">
    <source>
        <dbReference type="ARBA" id="ARBA00022694"/>
    </source>
</evidence>
<sequence length="973" mass="109500">MVRKKIDSRLRTLIENGVRTNQRSLVILVGDRGRHQVVNLHYILSKSVVKARPSVLWCYKSELGFSSHRKKRLRQFKKKKEKGLLDLVEENPFELFISSTNIRYCYYKETHKILGKTFGMLVLQDFEAITPNILARTIETVEGGGIIVILLRTMTSLRKLYTMAMDIHARYRTAAHQTIVPRFNERFLLSLSSCKQSLVLDDEFNVLPISTHALSIKPVGVLKSVDSVNTAELLAIKKSLMDTQPVGALVEIVKTLDQAKALLTFIEAISEKTLRNTVALTAPRGRGKSATLGLAIAAAVVYGYSNIFITSPTPENLSTLFEFLFKGLDSLRYEEHSDYGIVQSTNPAFHKAIVRVDIYRQHRQTVQYILPKDSYILSQAELVIIDEAAAIPLPYVKELLGPYLVFMASTVNGYEGTGRALSLKLIEQLKQQCHVHSAGQMLSATDANEIRQISAGGGRIFREIVLKEPIRYGEDDQVENWLNKLLCLDAQVSLTPSGGCPHPSKCDLYYINRDTLMSYHNASEAFLQRMMGLYVSSHYKNSPNDLQLLSDAPAHHLFCLLGPVDPALNSLPELLCVLQICLEGQLSKTTVLESLSRGHNAAGDMIPWTLSQQFQDADFPSLSGARIVRIATHPAYQDMGYGTRAIELLKAYYRGDIICSEETVVDSHTPQEVTFDVPLVKEKIVARKNLPPLLSKLTERKAETLHYLGVSFGLTERLYKFWKRSNFFPVYIRLTPNVITGEHTCIMLCPLEISSETPSDSDLAVSAAKGWLQNYLSDFQKRFTSLLSYQFRRFSPSLALSVLDSKSLVPESSASLKDKLDTPEAIEACFSPFDLKRFDSYARGREGFPYTFYLPIFSFWLAGIIDYHVILDLVPLLASLYFTDRLPVRLSAVQSAILIAIGLQRKTVEETKEDLNLPVAQILALFNRIIRKIIGKFDETMKNGIKSEMSEEQMNALTSKKSAEKMLKEKSFI</sequence>
<keyword evidence="8 11" id="KW-0012">Acyltransferase</keyword>
<dbReference type="InterPro" id="IPR032672">
    <property type="entry name" value="TmcA/NAT10/Kre33"/>
</dbReference>
<dbReference type="GO" id="GO:1990883">
    <property type="term" value="F:18S rRNA cytidine N-acetyltransferase activity"/>
    <property type="evidence" value="ECO:0007669"/>
    <property type="project" value="TreeGrafter"/>
</dbReference>
<dbReference type="GO" id="GO:0051391">
    <property type="term" value="P:tRNA acetylation"/>
    <property type="evidence" value="ECO:0007669"/>
    <property type="project" value="UniProtKB-UniRule"/>
</dbReference>
<keyword evidence="3 11" id="KW-0808">Transferase</keyword>
<dbReference type="Gene3D" id="3.40.50.11040">
    <property type="match status" value="1"/>
</dbReference>
<evidence type="ECO:0000256" key="7">
    <source>
        <dbReference type="ARBA" id="ARBA00023242"/>
    </source>
</evidence>
<feature type="domain" description="TcmA/NAT10 helicase" evidence="12">
    <location>
        <begin position="280"/>
        <end position="489"/>
    </location>
</feature>
<evidence type="ECO:0000259" key="15">
    <source>
        <dbReference type="Pfam" id="PF13725"/>
    </source>
</evidence>
<keyword evidence="5 11" id="KW-0547">Nucleotide-binding</keyword>
<reference evidence="16" key="1">
    <citation type="journal article" date="2023" name="G3 (Bethesda)">
        <title>Whole genome assemblies of Zophobas morio and Tenebrio molitor.</title>
        <authorList>
            <person name="Kaur S."/>
            <person name="Stinson S.A."/>
            <person name="diCenzo G.C."/>
        </authorList>
    </citation>
    <scope>NUCLEOTIDE SEQUENCE</scope>
    <source>
        <strain evidence="16">QUZm001</strain>
    </source>
</reference>
<dbReference type="EC" id="2.3.1.-" evidence="11"/>
<comment type="subcellular location">
    <subcellularLocation>
        <location evidence="1 11">Nucleus</location>
        <location evidence="1 11">Nucleolus</location>
    </subcellularLocation>
</comment>
<dbReference type="GO" id="GO:1904812">
    <property type="term" value="P:rRNA acetylation involved in maturation of SSU-rRNA"/>
    <property type="evidence" value="ECO:0007669"/>
    <property type="project" value="InterPro"/>
</dbReference>
<evidence type="ECO:0000259" key="13">
    <source>
        <dbReference type="Pfam" id="PF08351"/>
    </source>
</evidence>
<proteinExistence type="inferred from homology"/>
<dbReference type="GO" id="GO:0000049">
    <property type="term" value="F:tRNA binding"/>
    <property type="evidence" value="ECO:0007669"/>
    <property type="project" value="TreeGrafter"/>
</dbReference>
<dbReference type="EMBL" id="JALNTZ010003961">
    <property type="protein sequence ID" value="KAJ3615694.1"/>
    <property type="molecule type" value="Genomic_DNA"/>
</dbReference>
<keyword evidence="17" id="KW-1185">Reference proteome</keyword>
<dbReference type="AlphaFoldDB" id="A0AA38HIM6"/>
<dbReference type="InterPro" id="IPR033688">
    <property type="entry name" value="NAT10"/>
</dbReference>
<dbReference type="Pfam" id="PF13725">
    <property type="entry name" value="tRNA_bind_2"/>
    <property type="match status" value="2"/>
</dbReference>
<accession>A0AA38HIM6</accession>
<dbReference type="SUPFAM" id="SSF52540">
    <property type="entry name" value="P-loop containing nucleoside triphosphate hydrolases"/>
    <property type="match status" value="1"/>
</dbReference>
<dbReference type="FunFam" id="3.40.50.11040:FF:000002">
    <property type="entry name" value="RNA cytidine acetyltransferase"/>
    <property type="match status" value="1"/>
</dbReference>
<feature type="domain" description="TmcA/NAT10 N-terminal" evidence="13">
    <location>
        <begin position="8"/>
        <end position="201"/>
    </location>
</feature>
<keyword evidence="7 11" id="KW-0539">Nucleus</keyword>
<evidence type="ECO:0000256" key="3">
    <source>
        <dbReference type="ARBA" id="ARBA00022679"/>
    </source>
</evidence>
<feature type="binding site" evidence="11">
    <location>
        <position position="471"/>
    </location>
    <ligand>
        <name>ATP</name>
        <dbReference type="ChEBI" id="CHEBI:30616"/>
    </ligand>
</feature>
<dbReference type="GO" id="GO:0005524">
    <property type="term" value="F:ATP binding"/>
    <property type="evidence" value="ECO:0007669"/>
    <property type="project" value="UniProtKB-UniRule"/>
</dbReference>
<evidence type="ECO:0000256" key="11">
    <source>
        <dbReference type="HAMAP-Rule" id="MF_03211"/>
    </source>
</evidence>
<comment type="caution">
    <text evidence="16">The sequence shown here is derived from an EMBL/GenBank/DDBJ whole genome shotgun (WGS) entry which is preliminary data.</text>
</comment>
<comment type="function">
    <text evidence="11">RNA cytidine acetyltransferase with specificity toward both 18S rRNA and tRNAs. Catalyzes the formation of N(4)-acetylcytidine (ac4C) in 18S rRNA. Required for early nucleolar cleavages of precursor rRNA at sites A0, A1 and A2 during 18S rRNA synthesis. Catalyzes the formation of ac4C in serine and leucine tRNAs. Requires a tRNA-binding adapter protein for full tRNA acetyltransferase activity but not for 18S rRNA acetylation.</text>
</comment>
<protein>
    <recommendedName>
        <fullName evidence="10 11">RNA cytidine acetyltransferase</fullName>
        <ecNumber evidence="11">2.3.1.-</ecNumber>
    </recommendedName>
    <alternativeName>
        <fullName evidence="11">18S rRNA cytosine acetyltransferase</fullName>
    </alternativeName>
</protein>
<feature type="binding site" evidence="11">
    <location>
        <begin position="630"/>
        <end position="632"/>
    </location>
    <ligand>
        <name>acetyl-CoA</name>
        <dbReference type="ChEBI" id="CHEBI:57288"/>
    </ligand>
</feature>
<evidence type="ECO:0000256" key="6">
    <source>
        <dbReference type="ARBA" id="ARBA00022840"/>
    </source>
</evidence>
<dbReference type="InterPro" id="IPR027417">
    <property type="entry name" value="P-loop_NTPase"/>
</dbReference>
<organism evidence="16 17">
    <name type="scientific">Zophobas morio</name>
    <dbReference type="NCBI Taxonomy" id="2755281"/>
    <lineage>
        <taxon>Eukaryota</taxon>
        <taxon>Metazoa</taxon>
        <taxon>Ecdysozoa</taxon>
        <taxon>Arthropoda</taxon>
        <taxon>Hexapoda</taxon>
        <taxon>Insecta</taxon>
        <taxon>Pterygota</taxon>
        <taxon>Neoptera</taxon>
        <taxon>Endopterygota</taxon>
        <taxon>Coleoptera</taxon>
        <taxon>Polyphaga</taxon>
        <taxon>Cucujiformia</taxon>
        <taxon>Tenebrionidae</taxon>
        <taxon>Zophobas</taxon>
    </lineage>
</organism>
<evidence type="ECO:0000256" key="2">
    <source>
        <dbReference type="ARBA" id="ARBA00022552"/>
    </source>
</evidence>
<dbReference type="FunFam" id="3.40.50.300:FF:002218">
    <property type="entry name" value="tRNA(Met) cytidine acetyltransferase TmcA"/>
    <property type="match status" value="1"/>
</dbReference>
<dbReference type="Pfam" id="PF13718">
    <property type="entry name" value="GNAT_acetyltr_2"/>
    <property type="match status" value="1"/>
</dbReference>
<keyword evidence="2 11" id="KW-0698">rRNA processing</keyword>
<comment type="catalytic activity">
    <reaction evidence="11">
        <text>a cytidine in tRNA + acetyl-CoA + ATP + H2O = an N(4)-acetylcytidine in tRNA + ADP + phosphate + CoA + H(+)</text>
        <dbReference type="Rhea" id="RHEA:53876"/>
        <dbReference type="Rhea" id="RHEA-COMP:13670"/>
        <dbReference type="Rhea" id="RHEA-COMP:13671"/>
        <dbReference type="ChEBI" id="CHEBI:15377"/>
        <dbReference type="ChEBI" id="CHEBI:15378"/>
        <dbReference type="ChEBI" id="CHEBI:30616"/>
        <dbReference type="ChEBI" id="CHEBI:43474"/>
        <dbReference type="ChEBI" id="CHEBI:57287"/>
        <dbReference type="ChEBI" id="CHEBI:57288"/>
        <dbReference type="ChEBI" id="CHEBI:74900"/>
        <dbReference type="ChEBI" id="CHEBI:82748"/>
        <dbReference type="ChEBI" id="CHEBI:456216"/>
    </reaction>
</comment>
<feature type="domain" description="Possible tRNA binding" evidence="15">
    <location>
        <begin position="771"/>
        <end position="843"/>
    </location>
</feature>
<evidence type="ECO:0000259" key="12">
    <source>
        <dbReference type="Pfam" id="PF05127"/>
    </source>
</evidence>
<dbReference type="Pfam" id="PF08351">
    <property type="entry name" value="TmcA_N"/>
    <property type="match status" value="1"/>
</dbReference>
<dbReference type="CDD" id="cd04301">
    <property type="entry name" value="NAT_SF"/>
    <property type="match status" value="1"/>
</dbReference>
<dbReference type="Pfam" id="PF05127">
    <property type="entry name" value="NAT10_TcmA_helicase"/>
    <property type="match status" value="1"/>
</dbReference>
<evidence type="ECO:0000259" key="14">
    <source>
        <dbReference type="Pfam" id="PF13718"/>
    </source>
</evidence>
<dbReference type="InterPro" id="IPR000182">
    <property type="entry name" value="GNAT_dom"/>
</dbReference>
<dbReference type="GO" id="GO:0030686">
    <property type="term" value="C:90S preribosome"/>
    <property type="evidence" value="ECO:0007669"/>
    <property type="project" value="TreeGrafter"/>
</dbReference>
<dbReference type="Gene3D" id="3.40.50.300">
    <property type="entry name" value="P-loop containing nucleotide triphosphate hydrolases"/>
    <property type="match status" value="1"/>
</dbReference>
<gene>
    <name evidence="16" type="ORF">Zmor_012376</name>
</gene>
<evidence type="ECO:0000256" key="9">
    <source>
        <dbReference type="ARBA" id="ARBA00052133"/>
    </source>
</evidence>
<evidence type="ECO:0000256" key="8">
    <source>
        <dbReference type="ARBA" id="ARBA00023315"/>
    </source>
</evidence>
<evidence type="ECO:0000256" key="10">
    <source>
        <dbReference type="ARBA" id="ARBA00068357"/>
    </source>
</evidence>
<dbReference type="Proteomes" id="UP001168821">
    <property type="component" value="Unassembled WGS sequence"/>
</dbReference>